<keyword evidence="10" id="KW-1185">Reference proteome</keyword>
<keyword evidence="7" id="KW-1133">Transmembrane helix</keyword>
<dbReference type="NCBIfam" id="TIGR00225">
    <property type="entry name" value="prc"/>
    <property type="match status" value="1"/>
</dbReference>
<evidence type="ECO:0000256" key="5">
    <source>
        <dbReference type="RuleBase" id="RU004404"/>
    </source>
</evidence>
<dbReference type="KEGG" id="pcre:NCTC12858_00197"/>
<feature type="compositionally biased region" description="Basic and acidic residues" evidence="6">
    <location>
        <begin position="20"/>
        <end position="30"/>
    </location>
</feature>
<dbReference type="InterPro" id="IPR004447">
    <property type="entry name" value="Peptidase_S41A"/>
</dbReference>
<dbReference type="Gene3D" id="2.30.42.10">
    <property type="match status" value="1"/>
</dbReference>
<dbReference type="SUPFAM" id="SSF50156">
    <property type="entry name" value="PDZ domain-like"/>
    <property type="match status" value="1"/>
</dbReference>
<feature type="compositionally biased region" description="Basic and acidic residues" evidence="6">
    <location>
        <begin position="1"/>
        <end position="10"/>
    </location>
</feature>
<evidence type="ECO:0000256" key="2">
    <source>
        <dbReference type="ARBA" id="ARBA00022670"/>
    </source>
</evidence>
<dbReference type="InterPro" id="IPR001478">
    <property type="entry name" value="PDZ"/>
</dbReference>
<feature type="region of interest" description="Disordered" evidence="6">
    <location>
        <begin position="1"/>
        <end position="34"/>
    </location>
</feature>
<dbReference type="EC" id="3.4.21.-" evidence="9"/>
<evidence type="ECO:0000256" key="4">
    <source>
        <dbReference type="ARBA" id="ARBA00022825"/>
    </source>
</evidence>
<dbReference type="GO" id="GO:0007165">
    <property type="term" value="P:signal transduction"/>
    <property type="evidence" value="ECO:0007669"/>
    <property type="project" value="TreeGrafter"/>
</dbReference>
<accession>A0A2X4PKU1</accession>
<dbReference type="InterPro" id="IPR036034">
    <property type="entry name" value="PDZ_sf"/>
</dbReference>
<reference evidence="9 10" key="1">
    <citation type="submission" date="2018-06" db="EMBL/GenBank/DDBJ databases">
        <authorList>
            <consortium name="Pathogen Informatics"/>
            <person name="Doyle S."/>
        </authorList>
    </citation>
    <scope>NUCLEOTIDE SEQUENCE [LARGE SCALE GENOMIC DNA]</scope>
    <source>
        <strain evidence="9 10">NCTC12858</strain>
    </source>
</reference>
<dbReference type="PROSITE" id="PS50106">
    <property type="entry name" value="PDZ"/>
    <property type="match status" value="1"/>
</dbReference>
<gene>
    <name evidence="9" type="ORF">NCTC12858_00197</name>
</gene>
<dbReference type="SUPFAM" id="SSF52096">
    <property type="entry name" value="ClpP/crotonase"/>
    <property type="match status" value="1"/>
</dbReference>
<dbReference type="GO" id="GO:0006508">
    <property type="term" value="P:proteolysis"/>
    <property type="evidence" value="ECO:0007669"/>
    <property type="project" value="UniProtKB-KW"/>
</dbReference>
<feature type="domain" description="PDZ" evidence="8">
    <location>
        <begin position="118"/>
        <end position="218"/>
    </location>
</feature>
<dbReference type="CDD" id="cd06782">
    <property type="entry name" value="cpPDZ_CPP-like"/>
    <property type="match status" value="1"/>
</dbReference>
<feature type="transmembrane region" description="Helical" evidence="7">
    <location>
        <begin position="45"/>
        <end position="65"/>
    </location>
</feature>
<dbReference type="GO" id="GO:0004175">
    <property type="term" value="F:endopeptidase activity"/>
    <property type="evidence" value="ECO:0007669"/>
    <property type="project" value="TreeGrafter"/>
</dbReference>
<keyword evidence="7" id="KW-0812">Transmembrane</keyword>
<comment type="similarity">
    <text evidence="1 5">Belongs to the peptidase S41A family.</text>
</comment>
<evidence type="ECO:0000313" key="9">
    <source>
        <dbReference type="EMBL" id="SQH72383.1"/>
    </source>
</evidence>
<keyword evidence="4 5" id="KW-0720">Serine protease</keyword>
<proteinExistence type="inferred from homology"/>
<organism evidence="9 10">
    <name type="scientific">Porphyromonas crevioricanis</name>
    <dbReference type="NCBI Taxonomy" id="393921"/>
    <lineage>
        <taxon>Bacteria</taxon>
        <taxon>Pseudomonadati</taxon>
        <taxon>Bacteroidota</taxon>
        <taxon>Bacteroidia</taxon>
        <taxon>Bacteroidales</taxon>
        <taxon>Porphyromonadaceae</taxon>
        <taxon>Porphyromonas</taxon>
    </lineage>
</organism>
<keyword evidence="7" id="KW-0472">Membrane</keyword>
<dbReference type="Pfam" id="PF03572">
    <property type="entry name" value="Peptidase_S41"/>
    <property type="match status" value="1"/>
</dbReference>
<dbReference type="Gene3D" id="3.30.750.44">
    <property type="match status" value="1"/>
</dbReference>
<name>A0A2X4PKU1_9PORP</name>
<dbReference type="EMBL" id="LS483447">
    <property type="protein sequence ID" value="SQH72383.1"/>
    <property type="molecule type" value="Genomic_DNA"/>
</dbReference>
<dbReference type="GO" id="GO:0030288">
    <property type="term" value="C:outer membrane-bounded periplasmic space"/>
    <property type="evidence" value="ECO:0007669"/>
    <property type="project" value="TreeGrafter"/>
</dbReference>
<evidence type="ECO:0000256" key="6">
    <source>
        <dbReference type="SAM" id="MobiDB-lite"/>
    </source>
</evidence>
<dbReference type="InterPro" id="IPR005151">
    <property type="entry name" value="Tail-specific_protease"/>
</dbReference>
<dbReference type="Proteomes" id="UP000249300">
    <property type="component" value="Chromosome 1"/>
</dbReference>
<dbReference type="SMART" id="SM00228">
    <property type="entry name" value="PDZ"/>
    <property type="match status" value="1"/>
</dbReference>
<keyword evidence="2 5" id="KW-0645">Protease</keyword>
<dbReference type="Pfam" id="PF13180">
    <property type="entry name" value="PDZ_2"/>
    <property type="match status" value="1"/>
</dbReference>
<evidence type="ECO:0000259" key="8">
    <source>
        <dbReference type="PROSITE" id="PS50106"/>
    </source>
</evidence>
<evidence type="ECO:0000313" key="10">
    <source>
        <dbReference type="Proteomes" id="UP000249300"/>
    </source>
</evidence>
<dbReference type="PANTHER" id="PTHR32060">
    <property type="entry name" value="TAIL-SPECIFIC PROTEASE"/>
    <property type="match status" value="1"/>
</dbReference>
<evidence type="ECO:0000256" key="3">
    <source>
        <dbReference type="ARBA" id="ARBA00022801"/>
    </source>
</evidence>
<dbReference type="SMART" id="SM00245">
    <property type="entry name" value="TSPc"/>
    <property type="match status" value="1"/>
</dbReference>
<dbReference type="PANTHER" id="PTHR32060:SF30">
    <property type="entry name" value="CARBOXY-TERMINAL PROCESSING PROTEASE CTPA"/>
    <property type="match status" value="1"/>
</dbReference>
<keyword evidence="3 5" id="KW-0378">Hydrolase</keyword>
<protein>
    <submittedName>
        <fullName evidence="9">Probable CtpA-like serine protease</fullName>
        <ecNumber evidence="9">3.4.21.-</ecNumber>
    </submittedName>
</protein>
<dbReference type="RefSeq" id="WP_023936065.1">
    <property type="nucleotide sequence ID" value="NZ_FUXH01000005.1"/>
</dbReference>
<sequence length="588" mass="65336">MENIDKKELSSDEQANSAEVEPKEREKADCKQPAMSVKSHHLGTAAYIVIGLLVALLAIYSGYYLGKHSGAAGKYAKLNAVLELVEQLYVDEVSTDSIQEKVIPLVLEQLDPHSSYLSAQLQQQETERLEGSFSGIGVQFNTITDTVVVVQVIAGGPSARAGVKAGDRILGVSGYDLTKPPLDSDSIRNHLKGLEGSVADLSILRNGKPMHLKVTRGHVPINSIESQYEIAQGILYAKLNGWGRTTHKEFLAAVSPMLTKGRLKGIVLDLRGNGGGYMEAAVRMSNEFLQRGQSILYVEGKAYPKETVLADGTGLLKRVPLIVMVDEFSASSSEIFAGAMQDQDRAVIVGRRTFGKGFVQQPYDFPDGSEVRLTIARYFTPSGRCIQKPYEPGNLYDYSMEVQNRYAQDEWDKEIDPPQDPRLLYRTQGGRVVYGGGGISPDVFIPRDTTGFTSYYFRLVNQGVLHKFSFIYADRYRAKLSQYKTAEELVGYLNTQGLLYQVGNFAHREGIALRPNALHSSADLILNQTYALIAEHILSRKAMWMIFNERDNGILRCVEMIEKEQAFPLSLNGREDRKEEVEKTPSKE</sequence>
<dbReference type="CDD" id="cd07560">
    <property type="entry name" value="Peptidase_S41_CPP"/>
    <property type="match status" value="1"/>
</dbReference>
<dbReference type="AlphaFoldDB" id="A0A2X4PKU1"/>
<evidence type="ECO:0000256" key="1">
    <source>
        <dbReference type="ARBA" id="ARBA00009179"/>
    </source>
</evidence>
<evidence type="ECO:0000256" key="7">
    <source>
        <dbReference type="SAM" id="Phobius"/>
    </source>
</evidence>
<dbReference type="Gene3D" id="3.90.226.10">
    <property type="entry name" value="2-enoyl-CoA Hydratase, Chain A, domain 1"/>
    <property type="match status" value="1"/>
</dbReference>
<dbReference type="InterPro" id="IPR029045">
    <property type="entry name" value="ClpP/crotonase-like_dom_sf"/>
</dbReference>
<dbReference type="GO" id="GO:0008236">
    <property type="term" value="F:serine-type peptidase activity"/>
    <property type="evidence" value="ECO:0007669"/>
    <property type="project" value="UniProtKB-KW"/>
</dbReference>